<evidence type="ECO:0008006" key="6">
    <source>
        <dbReference type="Google" id="ProtNLM"/>
    </source>
</evidence>
<proteinExistence type="predicted"/>
<reference evidence="5" key="1">
    <citation type="journal article" date="2019" name="Int. J. Syst. Evol. Microbiol.">
        <title>The Global Catalogue of Microorganisms (GCM) 10K type strain sequencing project: providing services to taxonomists for standard genome sequencing and annotation.</title>
        <authorList>
            <consortium name="The Broad Institute Genomics Platform"/>
            <consortium name="The Broad Institute Genome Sequencing Center for Infectious Disease"/>
            <person name="Wu L."/>
            <person name="Ma J."/>
        </authorList>
    </citation>
    <scope>NUCLEOTIDE SEQUENCE [LARGE SCALE GENOMIC DNA]</scope>
    <source>
        <strain evidence="5">LMG 29894</strain>
    </source>
</reference>
<organism evidence="4 5">
    <name type="scientific">Chitinimonas lacunae</name>
    <dbReference type="NCBI Taxonomy" id="1963018"/>
    <lineage>
        <taxon>Bacteria</taxon>
        <taxon>Pseudomonadati</taxon>
        <taxon>Pseudomonadota</taxon>
        <taxon>Betaproteobacteria</taxon>
        <taxon>Neisseriales</taxon>
        <taxon>Chitinibacteraceae</taxon>
        <taxon>Chitinimonas</taxon>
    </lineage>
</organism>
<dbReference type="RefSeq" id="WP_378165527.1">
    <property type="nucleotide sequence ID" value="NZ_JBHSBU010000001.1"/>
</dbReference>
<evidence type="ECO:0000313" key="4">
    <source>
        <dbReference type="EMBL" id="MFC4160563.1"/>
    </source>
</evidence>
<keyword evidence="3" id="KW-0732">Signal</keyword>
<feature type="signal peptide" evidence="3">
    <location>
        <begin position="1"/>
        <end position="22"/>
    </location>
</feature>
<gene>
    <name evidence="4" type="ORF">ACFOW7_14580</name>
</gene>
<accession>A0ABV8MQU2</accession>
<dbReference type="Proteomes" id="UP001595791">
    <property type="component" value="Unassembled WGS sequence"/>
</dbReference>
<comment type="caution">
    <text evidence="4">The sequence shown here is derived from an EMBL/GenBank/DDBJ whole genome shotgun (WGS) entry which is preliminary data.</text>
</comment>
<feature type="chain" id="PRO_5045495532" description="Copper resistance protein CopC" evidence="3">
    <location>
        <begin position="23"/>
        <end position="174"/>
    </location>
</feature>
<keyword evidence="2" id="KW-0472">Membrane</keyword>
<feature type="transmembrane region" description="Helical" evidence="2">
    <location>
        <begin position="148"/>
        <end position="169"/>
    </location>
</feature>
<feature type="region of interest" description="Disordered" evidence="1">
    <location>
        <begin position="27"/>
        <end position="46"/>
    </location>
</feature>
<protein>
    <recommendedName>
        <fullName evidence="6">Copper resistance protein CopC</fullName>
    </recommendedName>
</protein>
<name>A0ABV8MQU2_9NEIS</name>
<evidence type="ECO:0000256" key="1">
    <source>
        <dbReference type="SAM" id="MobiDB-lite"/>
    </source>
</evidence>
<dbReference type="EMBL" id="JBHSBU010000001">
    <property type="protein sequence ID" value="MFC4160563.1"/>
    <property type="molecule type" value="Genomic_DNA"/>
</dbReference>
<keyword evidence="5" id="KW-1185">Reference proteome</keyword>
<keyword evidence="2" id="KW-1133">Transmembrane helix</keyword>
<evidence type="ECO:0000256" key="3">
    <source>
        <dbReference type="SAM" id="SignalP"/>
    </source>
</evidence>
<keyword evidence="2" id="KW-0812">Transmembrane</keyword>
<sequence>MTPLIRQAMLLWLLLLSPAVFAHGDEDHGDGAARAPAGQGLPPRAEAQSESFELLLELSGEELTLYLDRFADNQPVRGARIEVEGKGFKGVARSEGDHYRLSAGALAQPGEHSLIFTITAGDSADLLETTLRVEGDGPTRQSGQARDWRWLLAGLLVLVVLIIVLRTLLRRKKS</sequence>
<evidence type="ECO:0000256" key="2">
    <source>
        <dbReference type="SAM" id="Phobius"/>
    </source>
</evidence>
<evidence type="ECO:0000313" key="5">
    <source>
        <dbReference type="Proteomes" id="UP001595791"/>
    </source>
</evidence>